<feature type="transmembrane region" description="Helical" evidence="1">
    <location>
        <begin position="62"/>
        <end position="86"/>
    </location>
</feature>
<proteinExistence type="predicted"/>
<dbReference type="EMBL" id="JBBMRA010000002">
    <property type="protein sequence ID" value="MEM5535484.1"/>
    <property type="molecule type" value="Genomic_DNA"/>
</dbReference>
<keyword evidence="3" id="KW-1185">Reference proteome</keyword>
<sequence>MRYLFGVVLPALLQVLVVFIIIETNTGNGSWLGLLAYLIGLFAIPLTAIINALYIWKRPTEYFLSIIGKCFAIALIAPVMCVFMLFL</sequence>
<feature type="transmembrane region" description="Helical" evidence="1">
    <location>
        <begin position="6"/>
        <end position="22"/>
    </location>
</feature>
<gene>
    <name evidence="2" type="ORF">WNY58_03660</name>
</gene>
<keyword evidence="1" id="KW-1133">Transmembrane helix</keyword>
<evidence type="ECO:0000313" key="3">
    <source>
        <dbReference type="Proteomes" id="UP001449225"/>
    </source>
</evidence>
<accession>A0ABU9TP44</accession>
<evidence type="ECO:0000313" key="2">
    <source>
        <dbReference type="EMBL" id="MEM5535484.1"/>
    </source>
</evidence>
<dbReference type="Proteomes" id="UP001449225">
    <property type="component" value="Unassembled WGS sequence"/>
</dbReference>
<evidence type="ECO:0000256" key="1">
    <source>
        <dbReference type="SAM" id="Phobius"/>
    </source>
</evidence>
<keyword evidence="1" id="KW-0812">Transmembrane</keyword>
<dbReference type="RefSeq" id="WP_342853763.1">
    <property type="nucleotide sequence ID" value="NZ_JBBMRA010000002.1"/>
</dbReference>
<keyword evidence="1" id="KW-0472">Membrane</keyword>
<comment type="caution">
    <text evidence="2">The sequence shown here is derived from an EMBL/GenBank/DDBJ whole genome shotgun (WGS) entry which is preliminary data.</text>
</comment>
<reference evidence="2 3" key="1">
    <citation type="submission" date="2024-03" db="EMBL/GenBank/DDBJ databases">
        <title>Community enrichment and isolation of bacterial strains for fucoidan degradation.</title>
        <authorList>
            <person name="Sichert A."/>
        </authorList>
    </citation>
    <scope>NUCLEOTIDE SEQUENCE [LARGE SCALE GENOMIC DNA]</scope>
    <source>
        <strain evidence="2 3">AS76</strain>
    </source>
</reference>
<organism evidence="2 3">
    <name type="scientific">Neptuniibacter pectenicola</name>
    <dbReference type="NCBI Taxonomy" id="1806669"/>
    <lineage>
        <taxon>Bacteria</taxon>
        <taxon>Pseudomonadati</taxon>
        <taxon>Pseudomonadota</taxon>
        <taxon>Gammaproteobacteria</taxon>
        <taxon>Oceanospirillales</taxon>
        <taxon>Oceanospirillaceae</taxon>
        <taxon>Neptuniibacter</taxon>
    </lineage>
</organism>
<name>A0ABU9TP44_9GAMM</name>
<feature type="transmembrane region" description="Helical" evidence="1">
    <location>
        <begin position="34"/>
        <end position="56"/>
    </location>
</feature>
<protein>
    <submittedName>
        <fullName evidence="2">Uncharacterized protein</fullName>
    </submittedName>
</protein>